<proteinExistence type="predicted"/>
<accession>A0A9P0AMA7</accession>
<gene>
    <name evidence="2" type="ORF">BEMITA_LOCUS13096</name>
</gene>
<dbReference type="InterPro" id="IPR052778">
    <property type="entry name" value="Centrosome-WD_assoc"/>
</dbReference>
<dbReference type="Pfam" id="PF00400">
    <property type="entry name" value="WD40"/>
    <property type="match status" value="1"/>
</dbReference>
<protein>
    <recommendedName>
        <fullName evidence="1">Anaphase-promoting complex subunit 4-like WD40 domain-containing protein</fullName>
    </recommendedName>
</protein>
<sequence>MDVIKRFDAKLCRFSLCNRYFAYSGSDTLFVEDISTGKSRQYKCHHTIEDIAWSPDSEFICCGQYKNGTVQIFSLCAPLWRFNLESGQDSIADGIWSPDSRHFLTTAQFMEYITIWSLVNKTACYIQLLKPIAHPAIKFSPDGKYLALLEAEGTEDFLSVFHSSSWEKLCTFKCSKYINSSGGLAWCPDSEKICVWDSQLNCCRILVCKVSSQSVIASYAEPTINKPAGIHSASWSPSGQLLLLASYDNKIRVLNNITWTSISEFDCGQRVTGRDNFIYTQVISKPSPMVSSNSTHIKASFKIVEDRPVSIKSGMKKFGYDLKWCHNGKYLAVFNFRFDHAVRIWNMENLSLHSMILLDFPISDFKWSPVYHRLVLCFEKPVITVWTEDNVQSVSIPFLSKKGNLKLKTVEWQPRSGSYFALCSDAETVLVNSAIF</sequence>
<name>A0A9P0AMA7_BEMTA</name>
<organism evidence="2 3">
    <name type="scientific">Bemisia tabaci</name>
    <name type="common">Sweetpotato whitefly</name>
    <name type="synonym">Aleurodes tabaci</name>
    <dbReference type="NCBI Taxonomy" id="7038"/>
    <lineage>
        <taxon>Eukaryota</taxon>
        <taxon>Metazoa</taxon>
        <taxon>Ecdysozoa</taxon>
        <taxon>Arthropoda</taxon>
        <taxon>Hexapoda</taxon>
        <taxon>Insecta</taxon>
        <taxon>Pterygota</taxon>
        <taxon>Neoptera</taxon>
        <taxon>Paraneoptera</taxon>
        <taxon>Hemiptera</taxon>
        <taxon>Sternorrhyncha</taxon>
        <taxon>Aleyrodoidea</taxon>
        <taxon>Aleyrodidae</taxon>
        <taxon>Aleyrodinae</taxon>
        <taxon>Bemisia</taxon>
    </lineage>
</organism>
<dbReference type="Pfam" id="PF12894">
    <property type="entry name" value="ANAPC4_WD40"/>
    <property type="match status" value="1"/>
</dbReference>
<dbReference type="InterPro" id="IPR001680">
    <property type="entry name" value="WD40_rpt"/>
</dbReference>
<evidence type="ECO:0000313" key="2">
    <source>
        <dbReference type="EMBL" id="CAH0394844.1"/>
    </source>
</evidence>
<dbReference type="SUPFAM" id="SSF69322">
    <property type="entry name" value="Tricorn protease domain 2"/>
    <property type="match status" value="1"/>
</dbReference>
<dbReference type="InterPro" id="IPR015943">
    <property type="entry name" value="WD40/YVTN_repeat-like_dom_sf"/>
</dbReference>
<reference evidence="2" key="1">
    <citation type="submission" date="2021-12" db="EMBL/GenBank/DDBJ databases">
        <authorList>
            <person name="King R."/>
        </authorList>
    </citation>
    <scope>NUCLEOTIDE SEQUENCE</scope>
</reference>
<feature type="domain" description="Anaphase-promoting complex subunit 4-like WD40" evidence="1">
    <location>
        <begin position="185"/>
        <end position="270"/>
    </location>
</feature>
<evidence type="ECO:0000313" key="3">
    <source>
        <dbReference type="Proteomes" id="UP001152759"/>
    </source>
</evidence>
<dbReference type="KEGG" id="btab:109030267"/>
<dbReference type="EMBL" id="OU963869">
    <property type="protein sequence ID" value="CAH0394844.1"/>
    <property type="molecule type" value="Genomic_DNA"/>
</dbReference>
<dbReference type="GO" id="GO:0005815">
    <property type="term" value="C:microtubule organizing center"/>
    <property type="evidence" value="ECO:0007669"/>
    <property type="project" value="TreeGrafter"/>
</dbReference>
<dbReference type="PANTHER" id="PTHR16220">
    <property type="entry name" value="WD REPEAT PROTEIN 8-RELATED"/>
    <property type="match status" value="1"/>
</dbReference>
<dbReference type="PANTHER" id="PTHR16220:SF0">
    <property type="entry name" value="WD REPEAT-CONTAINING PROTEIN WRAP73"/>
    <property type="match status" value="1"/>
</dbReference>
<evidence type="ECO:0000259" key="1">
    <source>
        <dbReference type="Pfam" id="PF12894"/>
    </source>
</evidence>
<dbReference type="SMART" id="SM00320">
    <property type="entry name" value="WD40"/>
    <property type="match status" value="3"/>
</dbReference>
<keyword evidence="3" id="KW-1185">Reference proteome</keyword>
<dbReference type="GO" id="GO:1990811">
    <property type="term" value="C:MWP complex"/>
    <property type="evidence" value="ECO:0007669"/>
    <property type="project" value="TreeGrafter"/>
</dbReference>
<dbReference type="Proteomes" id="UP001152759">
    <property type="component" value="Chromosome 8"/>
</dbReference>
<dbReference type="AlphaFoldDB" id="A0A9P0AMA7"/>
<dbReference type="Gene3D" id="2.130.10.10">
    <property type="entry name" value="YVTN repeat-like/Quinoprotein amine dehydrogenase"/>
    <property type="match status" value="2"/>
</dbReference>
<dbReference type="InterPro" id="IPR024977">
    <property type="entry name" value="Apc4-like_WD40_dom"/>
</dbReference>